<evidence type="ECO:0000313" key="2">
    <source>
        <dbReference type="EMBL" id="MBA1837510.1"/>
    </source>
</evidence>
<dbReference type="PANTHER" id="PTHR43592">
    <property type="entry name" value="CAAX AMINO TERMINAL PROTEASE"/>
    <property type="match status" value="1"/>
</dbReference>
<dbReference type="GO" id="GO:0004175">
    <property type="term" value="F:endopeptidase activity"/>
    <property type="evidence" value="ECO:0007669"/>
    <property type="project" value="UniProtKB-ARBA"/>
</dbReference>
<keyword evidence="2" id="KW-0645">Protease</keyword>
<proteinExistence type="predicted"/>
<dbReference type="InterPro" id="IPR003675">
    <property type="entry name" value="Rce1/LyrA-like_dom"/>
</dbReference>
<dbReference type="GO" id="GO:0008237">
    <property type="term" value="F:metallopeptidase activity"/>
    <property type="evidence" value="ECO:0007669"/>
    <property type="project" value="UniProtKB-KW"/>
</dbReference>
<dbReference type="GO" id="GO:0080120">
    <property type="term" value="P:CAAX-box protein maturation"/>
    <property type="evidence" value="ECO:0007669"/>
    <property type="project" value="UniProtKB-ARBA"/>
</dbReference>
<dbReference type="PANTHER" id="PTHR43592:SF15">
    <property type="entry name" value="CAAX AMINO TERMINAL PROTEASE FAMILY PROTEIN"/>
    <property type="match status" value="1"/>
</dbReference>
<sequence length="230" mass="23959">MPELDAKKAPTLRDALVAAAAMVSVDVLLLGQGLLLLRADLPRSVALTVLPGAVLVALAAPTVMLVRYIRRRGLELGFSRLGRRGWHLLWQAPAVVLGSASATALVAPLFGIESGGGSTGEVLARDLDSAAPVLVLLAGYLLIGPFIEEIVFRRVLMEYFDTLMPAAASVVVTSAIFGAAHIAPPAIVFTFFSGIGLALVARFHGNITSSFVVHAVNNLLASAAVIGALF</sequence>
<dbReference type="Proteomes" id="UP000577408">
    <property type="component" value="Unassembled WGS sequence"/>
</dbReference>
<keyword evidence="3" id="KW-1185">Reference proteome</keyword>
<comment type="caution">
    <text evidence="2">The sequence shown here is derived from an EMBL/GenBank/DDBJ whole genome shotgun (WGS) entry which is preliminary data.</text>
</comment>
<reference evidence="2 3" key="1">
    <citation type="submission" date="2020-05" db="EMBL/GenBank/DDBJ databases">
        <title>Descriptions of Corynebacterium xxxx sp. nov., Corynebacterium yyyy sp. nov. and Corynebacterium zzzz sp. nov.</title>
        <authorList>
            <person name="Zhang G."/>
        </authorList>
    </citation>
    <scope>NUCLEOTIDE SEQUENCE [LARGE SCALE GENOMIC DNA]</scope>
    <source>
        <strain evidence="3">zg-913</strain>
    </source>
</reference>
<accession>A0A7H0KBT9</accession>
<evidence type="ECO:0000313" key="3">
    <source>
        <dbReference type="Proteomes" id="UP000577408"/>
    </source>
</evidence>
<dbReference type="Pfam" id="PF02517">
    <property type="entry name" value="Rce1-like"/>
    <property type="match status" value="1"/>
</dbReference>
<keyword evidence="2" id="KW-0482">Metalloprotease</keyword>
<keyword evidence="2" id="KW-0378">Hydrolase</keyword>
<dbReference type="AlphaFoldDB" id="A0A7H0KBT9"/>
<feature type="domain" description="CAAX prenyl protease 2/Lysostaphin resistance protein A-like" evidence="1">
    <location>
        <begin position="133"/>
        <end position="220"/>
    </location>
</feature>
<dbReference type="GO" id="GO:0006508">
    <property type="term" value="P:proteolysis"/>
    <property type="evidence" value="ECO:0007669"/>
    <property type="project" value="UniProtKB-KW"/>
</dbReference>
<dbReference type="EMBL" id="JABFED010000003">
    <property type="protein sequence ID" value="MBA1837510.1"/>
    <property type="molecule type" value="Genomic_DNA"/>
</dbReference>
<dbReference type="RefSeq" id="WP_181192224.1">
    <property type="nucleotide sequence ID" value="NZ_JABFED010000003.1"/>
</dbReference>
<gene>
    <name evidence="2" type="ORF">HMA55_06290</name>
</gene>
<protein>
    <submittedName>
        <fullName evidence="2">CPBP family intramembrane metalloprotease</fullName>
    </submittedName>
</protein>
<name>A0A7H0KBT9_9CORY</name>
<evidence type="ECO:0000259" key="1">
    <source>
        <dbReference type="Pfam" id="PF02517"/>
    </source>
</evidence>
<organism evidence="2 3">
    <name type="scientific">Corynebacterium wankanglinii</name>
    <dbReference type="NCBI Taxonomy" id="2735136"/>
    <lineage>
        <taxon>Bacteria</taxon>
        <taxon>Bacillati</taxon>
        <taxon>Actinomycetota</taxon>
        <taxon>Actinomycetes</taxon>
        <taxon>Mycobacteriales</taxon>
        <taxon>Corynebacteriaceae</taxon>
        <taxon>Corynebacterium</taxon>
    </lineage>
</organism>